<dbReference type="EMBL" id="JAWWZK010000009">
    <property type="protein sequence ID" value="MDX5037788.1"/>
    <property type="molecule type" value="Genomic_DNA"/>
</dbReference>
<dbReference type="RefSeq" id="WP_319444229.1">
    <property type="nucleotide sequence ID" value="NZ_JAWWZK010000009.1"/>
</dbReference>
<reference evidence="1" key="1">
    <citation type="submission" date="2023-11" db="EMBL/GenBank/DDBJ databases">
        <title>Antimicrobial resistance in invasive Streptococcus suis isolated in Spain and the associated genetic mechanisms.</title>
        <authorList>
            <person name="Uruen C."/>
            <person name="Arenas J.A."/>
        </authorList>
    </citation>
    <scope>NUCLEOTIDE SEQUENCE</scope>
    <source>
        <strain evidence="1">Ss_70</strain>
    </source>
</reference>
<dbReference type="AlphaFoldDB" id="A0AAW9DFW6"/>
<evidence type="ECO:0000313" key="2">
    <source>
        <dbReference type="Proteomes" id="UP001270004"/>
    </source>
</evidence>
<proteinExistence type="predicted"/>
<accession>A0AAW9DFW6</accession>
<organism evidence="1 2">
    <name type="scientific">Streptococcus suis</name>
    <dbReference type="NCBI Taxonomy" id="1307"/>
    <lineage>
        <taxon>Bacteria</taxon>
        <taxon>Bacillati</taxon>
        <taxon>Bacillota</taxon>
        <taxon>Bacilli</taxon>
        <taxon>Lactobacillales</taxon>
        <taxon>Streptococcaceae</taxon>
        <taxon>Streptococcus</taxon>
    </lineage>
</organism>
<evidence type="ECO:0008006" key="3">
    <source>
        <dbReference type="Google" id="ProtNLM"/>
    </source>
</evidence>
<evidence type="ECO:0000313" key="1">
    <source>
        <dbReference type="EMBL" id="MDX5037788.1"/>
    </source>
</evidence>
<comment type="caution">
    <text evidence="1">The sequence shown here is derived from an EMBL/GenBank/DDBJ whole genome shotgun (WGS) entry which is preliminary data.</text>
</comment>
<sequence length="112" mass="13074">MTQEEIDKMIEDWVENGFPSELKQLIPDEETEPMYECIPMDIKDTEVGIFNPIAEIGRLGYDKAKKVMLEVYDHDLSEDEYPLLLTTGSPLDFFEAVFLKRYEEGEYGNRNL</sequence>
<gene>
    <name evidence="1" type="ORF">SHY70_05770</name>
</gene>
<protein>
    <recommendedName>
        <fullName evidence="3">DUF1642 domain-containing protein</fullName>
    </recommendedName>
</protein>
<dbReference type="Proteomes" id="UP001270004">
    <property type="component" value="Unassembled WGS sequence"/>
</dbReference>
<name>A0AAW9DFW6_STRSU</name>